<evidence type="ECO:0000256" key="9">
    <source>
        <dbReference type="ARBA" id="ARBA00047423"/>
    </source>
</evidence>
<feature type="domain" description="GFO/IDH/MocA-like oxidoreductase" evidence="12">
    <location>
        <begin position="134"/>
        <end position="201"/>
    </location>
</feature>
<dbReference type="Pfam" id="PF22725">
    <property type="entry name" value="GFO_IDH_MocA_C3"/>
    <property type="match status" value="1"/>
</dbReference>
<reference evidence="13 14" key="1">
    <citation type="journal article" date="2023" name="Sci. Data">
        <title>Genome assembly of the Korean intertidal mud-creeper Batillaria attramentaria.</title>
        <authorList>
            <person name="Patra A.K."/>
            <person name="Ho P.T."/>
            <person name="Jun S."/>
            <person name="Lee S.J."/>
            <person name="Kim Y."/>
            <person name="Won Y.J."/>
        </authorList>
    </citation>
    <scope>NUCLEOTIDE SEQUENCE [LARGE SCALE GENOMIC DNA]</scope>
    <source>
        <strain evidence="13">Wonlab-2016</strain>
    </source>
</reference>
<evidence type="ECO:0000256" key="1">
    <source>
        <dbReference type="ARBA" id="ARBA00010928"/>
    </source>
</evidence>
<evidence type="ECO:0000256" key="3">
    <source>
        <dbReference type="ARBA" id="ARBA00038853"/>
    </source>
</evidence>
<evidence type="ECO:0000256" key="6">
    <source>
        <dbReference type="ARBA" id="ARBA00042926"/>
    </source>
</evidence>
<dbReference type="InterPro" id="IPR000683">
    <property type="entry name" value="Gfo/Idh/MocA-like_OxRdtase_N"/>
</dbReference>
<accession>A0ABD0J5I1</accession>
<evidence type="ECO:0000259" key="11">
    <source>
        <dbReference type="Pfam" id="PF01408"/>
    </source>
</evidence>
<comment type="catalytic activity">
    <reaction evidence="9">
        <text>(1R,2R)-1,2-dihydrobenzene-1,2-diol + NADP(+) = catechol + NADPH + H(+)</text>
        <dbReference type="Rhea" id="RHEA:16729"/>
        <dbReference type="ChEBI" id="CHEBI:10702"/>
        <dbReference type="ChEBI" id="CHEBI:15378"/>
        <dbReference type="ChEBI" id="CHEBI:18135"/>
        <dbReference type="ChEBI" id="CHEBI:57783"/>
        <dbReference type="ChEBI" id="CHEBI:58349"/>
        <dbReference type="EC" id="1.3.1.20"/>
    </reaction>
</comment>
<comment type="similarity">
    <text evidence="1">Belongs to the Gfo/Idh/MocA family.</text>
</comment>
<evidence type="ECO:0000256" key="8">
    <source>
        <dbReference type="ARBA" id="ARBA00043025"/>
    </source>
</evidence>
<evidence type="ECO:0000256" key="5">
    <source>
        <dbReference type="ARBA" id="ARBA00040603"/>
    </source>
</evidence>
<dbReference type="Gene3D" id="3.40.50.720">
    <property type="entry name" value="NAD(P)-binding Rossmann-like Domain"/>
    <property type="match status" value="1"/>
</dbReference>
<dbReference type="GO" id="GO:0047115">
    <property type="term" value="F:trans-1,2-dihydrobenzene-1,2-diol dehydrogenase activity"/>
    <property type="evidence" value="ECO:0007669"/>
    <property type="project" value="UniProtKB-EC"/>
</dbReference>
<dbReference type="InterPro" id="IPR055170">
    <property type="entry name" value="GFO_IDH_MocA-like_dom"/>
</dbReference>
<dbReference type="Gene3D" id="3.30.360.10">
    <property type="entry name" value="Dihydrodipicolinate Reductase, domain 2"/>
    <property type="match status" value="1"/>
</dbReference>
<dbReference type="Proteomes" id="UP001519460">
    <property type="component" value="Unassembled WGS sequence"/>
</dbReference>
<gene>
    <name evidence="13" type="ORF">BaRGS_00038677</name>
</gene>
<dbReference type="PANTHER" id="PTHR22604">
    <property type="entry name" value="OXIDOREDUCTASES"/>
    <property type="match status" value="1"/>
</dbReference>
<dbReference type="GO" id="GO:0047837">
    <property type="term" value="F:D-xylose 1-dehydrogenase (NADP+) activity"/>
    <property type="evidence" value="ECO:0007669"/>
    <property type="project" value="UniProtKB-EC"/>
</dbReference>
<evidence type="ECO:0000256" key="7">
    <source>
        <dbReference type="ARBA" id="ARBA00042988"/>
    </source>
</evidence>
<evidence type="ECO:0000256" key="4">
    <source>
        <dbReference type="ARBA" id="ARBA00038984"/>
    </source>
</evidence>
<evidence type="ECO:0000259" key="12">
    <source>
        <dbReference type="Pfam" id="PF22725"/>
    </source>
</evidence>
<organism evidence="13 14">
    <name type="scientific">Batillaria attramentaria</name>
    <dbReference type="NCBI Taxonomy" id="370345"/>
    <lineage>
        <taxon>Eukaryota</taxon>
        <taxon>Metazoa</taxon>
        <taxon>Spiralia</taxon>
        <taxon>Lophotrochozoa</taxon>
        <taxon>Mollusca</taxon>
        <taxon>Gastropoda</taxon>
        <taxon>Caenogastropoda</taxon>
        <taxon>Sorbeoconcha</taxon>
        <taxon>Cerithioidea</taxon>
        <taxon>Batillariidae</taxon>
        <taxon>Batillaria</taxon>
    </lineage>
</organism>
<comment type="caution">
    <text evidence="13">The sequence shown here is derived from an EMBL/GenBank/DDBJ whole genome shotgun (WGS) entry which is preliminary data.</text>
</comment>
<protein>
    <recommendedName>
        <fullName evidence="5">Trans-1,2-dihydrobenzene-1,2-diol dehydrogenase</fullName>
        <ecNumber evidence="4">1.1.1.179</ecNumber>
        <ecNumber evidence="3">1.3.1.20</ecNumber>
    </recommendedName>
    <alternativeName>
        <fullName evidence="8">D-xylose 1-dehydrogenase</fullName>
    </alternativeName>
    <alternativeName>
        <fullName evidence="7">D-xylose-NADP dehydrogenase</fullName>
    </alternativeName>
    <alternativeName>
        <fullName evidence="6">Dimeric dihydrodiol dehydrogenase</fullName>
    </alternativeName>
</protein>
<evidence type="ECO:0000313" key="13">
    <source>
        <dbReference type="EMBL" id="KAK7461560.1"/>
    </source>
</evidence>
<dbReference type="PANTHER" id="PTHR22604:SF105">
    <property type="entry name" value="TRANS-1,2-DIHYDROBENZENE-1,2-DIOL DEHYDROGENASE"/>
    <property type="match status" value="1"/>
</dbReference>
<evidence type="ECO:0000256" key="10">
    <source>
        <dbReference type="ARBA" id="ARBA00049233"/>
    </source>
</evidence>
<dbReference type="SUPFAM" id="SSF51735">
    <property type="entry name" value="NAD(P)-binding Rossmann-fold domains"/>
    <property type="match status" value="1"/>
</dbReference>
<dbReference type="Pfam" id="PF01408">
    <property type="entry name" value="GFO_IDH_MocA"/>
    <property type="match status" value="1"/>
</dbReference>
<evidence type="ECO:0000256" key="2">
    <source>
        <dbReference type="ARBA" id="ARBA00023002"/>
    </source>
</evidence>
<proteinExistence type="inferred from homology"/>
<name>A0ABD0J5I1_9CAEN</name>
<comment type="catalytic activity">
    <reaction evidence="10">
        <text>D-xylose + NADP(+) = D-xylono-1,5-lactone + NADPH + H(+)</text>
        <dbReference type="Rhea" id="RHEA:22000"/>
        <dbReference type="ChEBI" id="CHEBI:15378"/>
        <dbReference type="ChEBI" id="CHEBI:15867"/>
        <dbReference type="ChEBI" id="CHEBI:53455"/>
        <dbReference type="ChEBI" id="CHEBI:57783"/>
        <dbReference type="ChEBI" id="CHEBI:58349"/>
        <dbReference type="EC" id="1.1.1.179"/>
    </reaction>
</comment>
<evidence type="ECO:0000313" key="14">
    <source>
        <dbReference type="Proteomes" id="UP001519460"/>
    </source>
</evidence>
<dbReference type="SUPFAM" id="SSF55347">
    <property type="entry name" value="Glyceraldehyde-3-phosphate dehydrogenase-like, C-terminal domain"/>
    <property type="match status" value="1"/>
</dbReference>
<feature type="domain" description="Gfo/Idh/MocA-like oxidoreductase N-terminal" evidence="11">
    <location>
        <begin position="4"/>
        <end position="122"/>
    </location>
</feature>
<dbReference type="EMBL" id="JACVVK020000635">
    <property type="protein sequence ID" value="KAK7461560.1"/>
    <property type="molecule type" value="Genomic_DNA"/>
</dbReference>
<dbReference type="InterPro" id="IPR036291">
    <property type="entry name" value="NAD(P)-bd_dom_sf"/>
</dbReference>
<keyword evidence="2" id="KW-0560">Oxidoreductase</keyword>
<dbReference type="InterPro" id="IPR050984">
    <property type="entry name" value="Gfo/Idh/MocA_domain"/>
</dbReference>
<sequence length="322" mass="35781">MATRWGICSAGLIANDFCAALRTLPSSEHEIVAVGARKKEDAVVFAKQFDIPKAYGSYEELAKDANVEIAYVAPTHPYHYSACMLFLEHGKHVLCEKPVTMTQDECQQLVDKARERKLFFMEGIWTRFFPAMKLVRQELESGSLGQINILRATFAIPLAAFLRDLGRPPYFEGGCLLTSGCYVLHLAQLVFKQRPEKVVAVPYSIDKGGAMAVLCYHDNCAMGNNTATIHGTQGNLQIHDDIHTPTTVTLPSGETKHFPIPDTDHKFYYWNSIALIYEAQAVRTCLQKGLTESPDVPHEDSLGIMAVIDEAHKQMGISFKSA</sequence>
<dbReference type="EC" id="1.3.1.20" evidence="3"/>
<dbReference type="EC" id="1.1.1.179" evidence="4"/>
<keyword evidence="14" id="KW-1185">Reference proteome</keyword>
<dbReference type="AlphaFoldDB" id="A0ABD0J5I1"/>